<evidence type="ECO:0000259" key="7">
    <source>
        <dbReference type="PROSITE" id="PS51736"/>
    </source>
</evidence>
<name>A0A100W0M6_9MYCO</name>
<dbReference type="AlphaFoldDB" id="A0A100W0M6"/>
<protein>
    <submittedName>
        <fullName evidence="8">Putative resolvase</fullName>
    </submittedName>
</protein>
<dbReference type="CDD" id="cd00338">
    <property type="entry name" value="Ser_Recombinase"/>
    <property type="match status" value="1"/>
</dbReference>
<evidence type="ECO:0000256" key="1">
    <source>
        <dbReference type="ARBA" id="ARBA00022908"/>
    </source>
</evidence>
<gene>
    <name evidence="8" type="ORF">RMCB_3477</name>
</gene>
<dbReference type="Pfam" id="PF00239">
    <property type="entry name" value="Resolvase"/>
    <property type="match status" value="1"/>
</dbReference>
<evidence type="ECO:0000313" key="8">
    <source>
        <dbReference type="EMBL" id="GAS89381.1"/>
    </source>
</evidence>
<feature type="domain" description="Resolvase/invertase-type recombinase catalytic" evidence="7">
    <location>
        <begin position="2"/>
        <end position="148"/>
    </location>
</feature>
<keyword evidence="3" id="KW-0233">DNA recombination</keyword>
<organism evidence="8 9">
    <name type="scientific">Mycolicibacterium brisbanense</name>
    <dbReference type="NCBI Taxonomy" id="146020"/>
    <lineage>
        <taxon>Bacteria</taxon>
        <taxon>Bacillati</taxon>
        <taxon>Actinomycetota</taxon>
        <taxon>Actinomycetes</taxon>
        <taxon>Mycobacteriales</taxon>
        <taxon>Mycobacteriaceae</taxon>
        <taxon>Mycolicibacterium</taxon>
    </lineage>
</organism>
<sequence length="227" mass="24881">MRVIGYIRVSTKDQGQNGFGLDAQRKSLEQWCIARGHQLLTVTSDVMSGGKSARLHGREVAINALESDLGDALLVRALDRASRDRLDAAKLQKRAEDFGWRLLDCDGADSSDTSTGLTADVRLAVAVEERRKISQRTREGMERARAQGTRSGRPIGRPKQIDPKAERRIRVMAGNGMGPRAIAKALEAEGYMAPRGGKAWSHYTVRDVIARQRKAKTNSSAREGVSA</sequence>
<dbReference type="SMART" id="SM00857">
    <property type="entry name" value="Resolvase"/>
    <property type="match status" value="1"/>
</dbReference>
<dbReference type="PROSITE" id="PS00397">
    <property type="entry name" value="RECOMBINASES_1"/>
    <property type="match status" value="1"/>
</dbReference>
<dbReference type="STRING" id="146020.RMCB_3477"/>
<dbReference type="Proteomes" id="UP000069620">
    <property type="component" value="Unassembled WGS sequence"/>
</dbReference>
<keyword evidence="1" id="KW-0229">DNA integration</keyword>
<reference evidence="9" key="1">
    <citation type="journal article" date="2016" name="Genome Announc.">
        <title>Draft Genome Sequences of Five Rapidly Growing Mycobacterium Species, M. thermoresistibile, M. fortuitum subsp. acetamidolyticum, M. canariasense, M. brisbanense, and M. novocastrense.</title>
        <authorList>
            <person name="Katahira K."/>
            <person name="Ogura Y."/>
            <person name="Gotoh Y."/>
            <person name="Hayashi T."/>
        </authorList>
    </citation>
    <scope>NUCLEOTIDE SEQUENCE [LARGE SCALE GENOMIC DNA]</scope>
    <source>
        <strain evidence="9">JCM15654</strain>
    </source>
</reference>
<dbReference type="Gene3D" id="3.40.50.1390">
    <property type="entry name" value="Resolvase, N-terminal catalytic domain"/>
    <property type="match status" value="1"/>
</dbReference>
<dbReference type="PROSITE" id="PS51736">
    <property type="entry name" value="RECOMBINASES_3"/>
    <property type="match status" value="1"/>
</dbReference>
<feature type="active site" description="O-(5'-phospho-DNA)-serine intermediate" evidence="4 5">
    <location>
        <position position="10"/>
    </location>
</feature>
<evidence type="ECO:0000256" key="6">
    <source>
        <dbReference type="SAM" id="MobiDB-lite"/>
    </source>
</evidence>
<dbReference type="PANTHER" id="PTHR30461">
    <property type="entry name" value="DNA-INVERTASE FROM LAMBDOID PROPHAGE"/>
    <property type="match status" value="1"/>
</dbReference>
<keyword evidence="9" id="KW-1185">Reference proteome</keyword>
<evidence type="ECO:0000256" key="4">
    <source>
        <dbReference type="PIRSR" id="PIRSR606118-50"/>
    </source>
</evidence>
<dbReference type="EMBL" id="BCSX01000028">
    <property type="protein sequence ID" value="GAS89381.1"/>
    <property type="molecule type" value="Genomic_DNA"/>
</dbReference>
<proteinExistence type="predicted"/>
<dbReference type="InterPro" id="IPR006118">
    <property type="entry name" value="Recombinase_CS"/>
</dbReference>
<dbReference type="RefSeq" id="WP_062829765.1">
    <property type="nucleotide sequence ID" value="NZ_BCSX01000028.1"/>
</dbReference>
<comment type="caution">
    <text evidence="8">The sequence shown here is derived from an EMBL/GenBank/DDBJ whole genome shotgun (WGS) entry which is preliminary data.</text>
</comment>
<dbReference type="GO" id="GO:0015074">
    <property type="term" value="P:DNA integration"/>
    <property type="evidence" value="ECO:0007669"/>
    <property type="project" value="UniProtKB-KW"/>
</dbReference>
<evidence type="ECO:0000256" key="5">
    <source>
        <dbReference type="PROSITE-ProRule" id="PRU10137"/>
    </source>
</evidence>
<evidence type="ECO:0000256" key="2">
    <source>
        <dbReference type="ARBA" id="ARBA00023125"/>
    </source>
</evidence>
<dbReference type="SUPFAM" id="SSF53041">
    <property type="entry name" value="Resolvase-like"/>
    <property type="match status" value="1"/>
</dbReference>
<accession>A0A100W0M6</accession>
<dbReference type="InterPro" id="IPR006119">
    <property type="entry name" value="Resolv_N"/>
</dbReference>
<feature type="region of interest" description="Disordered" evidence="6">
    <location>
        <begin position="134"/>
        <end position="164"/>
    </location>
</feature>
<dbReference type="OrthoDB" id="3405463at2"/>
<dbReference type="InterPro" id="IPR036162">
    <property type="entry name" value="Resolvase-like_N_sf"/>
</dbReference>
<dbReference type="GO" id="GO:0003677">
    <property type="term" value="F:DNA binding"/>
    <property type="evidence" value="ECO:0007669"/>
    <property type="project" value="UniProtKB-KW"/>
</dbReference>
<dbReference type="InterPro" id="IPR050639">
    <property type="entry name" value="SSR_resolvase"/>
</dbReference>
<keyword evidence="2" id="KW-0238">DNA-binding</keyword>
<reference evidence="9" key="2">
    <citation type="submission" date="2016-02" db="EMBL/GenBank/DDBJ databases">
        <title>Draft genome sequence of five rapidly growing Mycobacterium species.</title>
        <authorList>
            <person name="Katahira K."/>
            <person name="Gotou Y."/>
            <person name="Iida K."/>
            <person name="Ogura Y."/>
            <person name="Hayashi T."/>
        </authorList>
    </citation>
    <scope>NUCLEOTIDE SEQUENCE [LARGE SCALE GENOMIC DNA]</scope>
    <source>
        <strain evidence="9">JCM15654</strain>
    </source>
</reference>
<evidence type="ECO:0000313" key="9">
    <source>
        <dbReference type="Proteomes" id="UP000069620"/>
    </source>
</evidence>
<dbReference type="PANTHER" id="PTHR30461:SF2">
    <property type="entry name" value="SERINE RECOMBINASE PINE-RELATED"/>
    <property type="match status" value="1"/>
</dbReference>
<evidence type="ECO:0000256" key="3">
    <source>
        <dbReference type="ARBA" id="ARBA00023172"/>
    </source>
</evidence>
<dbReference type="GO" id="GO:0000150">
    <property type="term" value="F:DNA strand exchange activity"/>
    <property type="evidence" value="ECO:0007669"/>
    <property type="project" value="InterPro"/>
</dbReference>
<feature type="compositionally biased region" description="Basic and acidic residues" evidence="6">
    <location>
        <begin position="134"/>
        <end position="145"/>
    </location>
</feature>